<name>M1PN86_9VIRU</name>
<protein>
    <submittedName>
        <fullName evidence="3">Helicase family protein</fullName>
    </submittedName>
</protein>
<sequence length="1133" mass="132372">MDNINYDELICIVKKSTKCNRQSRVFNGEIIPNIANIGAKKGDYAKLERQGEYYGICVEIMEDVKQLLTDKLIIKILNFLKQENYSTPLNILNLTNLDELHYVLHKWFECATINYNNSLENYKKTYDEYDNWIKCVRSDTLPCKIKIIEIGFNEKTNTSVLPPEWIDCEFENGFVAHKEMDKLETRNGKPPVTFAIIYSMIIQKREKIYKDISKLSYKTIFYLNCDDDGNILTEIKIFNKKNVSRKNYEYVKYNDVLIGFIKDKIFELKTEEEKSNPREVGTLVSRLQKSIRRGKFGAKILQETINKLNSSPNYNLPEHGFLRVSSCRQLVWRLFISILEDCRPYNVDNENIGEIDLLSLILLVLISQKCQEYKFNKIILKSITITALIAQYNDTSSDLFDWRKLPESKSTPIIIKSKYHTALSLALKNITMMSGDKKMLCKLYSAKNNFESFNYPKIKSNLLNSFNYYDEEINNNIIYSSIDHHSKPYILLYYQACIPISMTTKEISSYIWKISSSYNIRSNKKKPKEDIILQEIQKYIFKGQDKKIFIQPQNIKEPNIKQIKPDNNSKRKSFLILFGNEYKHKNYDVILAGTNNNPIKIKLKNEWEYTNDLDAINSYPTKYIYTNRIDPPFGFKWKKFKFCTEIINGKPFVDGNQVKFFDGSIALESIVPKINKKCNNLTKNLVIKFLSGMDIDFLTILSLRENQKQELLNWIPNELDYQYLNFDLIKSVYTKIFNQFNNIIMIGPCDRSGDKMQNSINYYFEGKIWAIFNLLHHLYPQTIIPSGPLNFKIKKQTPGYIHLVTSLETILFSYQLNANEFNKPIKNLPKIITKLWDHQQESVNTILNGFIGGQHGFGDASDVGSGKTLTSLKIATEIIKINKSSHTGILVLLPGNKLIKTWEEELKKHTKYFDIVFQKPSNNIKNIQQNTIVITTLGRIRDSPISHKWLLVIIDECLSVQNKNALQTEQAFIQSLMSKYLIMMSATFFRNRFDKLYYMLKMLQSGLPETKQYLDAILMETIVCKVPVNNKKWFSNINYFELDTTTKNKYNEINNKDLSVEIKYSKLTSFLVSDSKVNNLIIKQLKNLINKLEENDKRCVIYSRSKEEAKNWSKNIKYTSLSRQRNTHYCYLS</sequence>
<dbReference type="Gene3D" id="3.40.50.300">
    <property type="entry name" value="P-loop containing nucleotide triphosphate hydrolases"/>
    <property type="match status" value="1"/>
</dbReference>
<dbReference type="Proteomes" id="UP000241071">
    <property type="component" value="Segment"/>
</dbReference>
<dbReference type="GO" id="GO:0016787">
    <property type="term" value="F:hydrolase activity"/>
    <property type="evidence" value="ECO:0007669"/>
    <property type="project" value="UniProtKB-KW"/>
</dbReference>
<dbReference type="InterPro" id="IPR006935">
    <property type="entry name" value="Helicase/UvrB_N"/>
</dbReference>
<dbReference type="GO" id="GO:0004386">
    <property type="term" value="F:helicase activity"/>
    <property type="evidence" value="ECO:0007669"/>
    <property type="project" value="UniProtKB-KW"/>
</dbReference>
<dbReference type="PANTHER" id="PTHR45629">
    <property type="entry name" value="SNF2/RAD54 FAMILY MEMBER"/>
    <property type="match status" value="1"/>
</dbReference>
<keyword evidence="3" id="KW-0067">ATP-binding</keyword>
<dbReference type="Pfam" id="PF04851">
    <property type="entry name" value="ResIII"/>
    <property type="match status" value="1"/>
</dbReference>
<dbReference type="SUPFAM" id="SSF52540">
    <property type="entry name" value="P-loop containing nucleoside triphosphate hydrolases"/>
    <property type="match status" value="1"/>
</dbReference>
<dbReference type="GO" id="GO:0003677">
    <property type="term" value="F:DNA binding"/>
    <property type="evidence" value="ECO:0007669"/>
    <property type="project" value="InterPro"/>
</dbReference>
<gene>
    <name evidence="3" type="ORF">glt_00632</name>
</gene>
<dbReference type="PROSITE" id="PS51192">
    <property type="entry name" value="HELICASE_ATP_BIND_1"/>
    <property type="match status" value="1"/>
</dbReference>
<evidence type="ECO:0000256" key="1">
    <source>
        <dbReference type="ARBA" id="ARBA00022801"/>
    </source>
</evidence>
<reference evidence="3 4" key="1">
    <citation type="submission" date="2012-10" db="EMBL/GenBank/DDBJ databases">
        <title>Complete genome sequence of Moumouvirus goulette.</title>
        <authorList>
            <person name="Fournous G."/>
            <person name="Bougalmi M."/>
            <person name="Colson P."/>
        </authorList>
    </citation>
    <scope>NUCLEOTIDE SEQUENCE [LARGE SCALE GENOMIC DNA]</scope>
</reference>
<evidence type="ECO:0000313" key="4">
    <source>
        <dbReference type="Proteomes" id="UP000241071"/>
    </source>
</evidence>
<keyword evidence="3" id="KW-0547">Nucleotide-binding</keyword>
<dbReference type="InterPro" id="IPR027417">
    <property type="entry name" value="P-loop_NTPase"/>
</dbReference>
<dbReference type="GO" id="GO:0005524">
    <property type="term" value="F:ATP binding"/>
    <property type="evidence" value="ECO:0007669"/>
    <property type="project" value="InterPro"/>
</dbReference>
<organism evidence="3 4">
    <name type="scientific">Moumouvirus goulette</name>
    <dbReference type="NCBI Taxonomy" id="1247379"/>
    <lineage>
        <taxon>Viruses</taxon>
        <taxon>Varidnaviria</taxon>
        <taxon>Bamfordvirae</taxon>
        <taxon>Nucleocytoviricota</taxon>
        <taxon>Megaviricetes</taxon>
        <taxon>Imitervirales</taxon>
        <taxon>Mimiviridae</taxon>
        <taxon>Megamimivirinae</taxon>
        <taxon>Moumouvirus</taxon>
        <taxon>Moumouvirus goulettemassiliense</taxon>
    </lineage>
</organism>
<evidence type="ECO:0000313" key="3">
    <source>
        <dbReference type="EMBL" id="AGF85441.1"/>
    </source>
</evidence>
<keyword evidence="4" id="KW-1185">Reference proteome</keyword>
<dbReference type="SMART" id="SM00487">
    <property type="entry name" value="DEXDc"/>
    <property type="match status" value="1"/>
</dbReference>
<keyword evidence="3" id="KW-0347">Helicase</keyword>
<dbReference type="InterPro" id="IPR014001">
    <property type="entry name" value="Helicase_ATP-bd"/>
</dbReference>
<feature type="domain" description="Helicase ATP-binding" evidence="2">
    <location>
        <begin position="848"/>
        <end position="1006"/>
    </location>
</feature>
<evidence type="ECO:0000259" key="2">
    <source>
        <dbReference type="PROSITE" id="PS51192"/>
    </source>
</evidence>
<dbReference type="EMBL" id="KC008572">
    <property type="protein sequence ID" value="AGF85441.1"/>
    <property type="molecule type" value="Genomic_DNA"/>
</dbReference>
<dbReference type="InterPro" id="IPR050496">
    <property type="entry name" value="SNF2_RAD54_helicase_repair"/>
</dbReference>
<accession>M1PN86</accession>
<keyword evidence="1" id="KW-0378">Hydrolase</keyword>
<dbReference type="PANTHER" id="PTHR45629:SF7">
    <property type="entry name" value="DNA EXCISION REPAIR PROTEIN ERCC-6-RELATED"/>
    <property type="match status" value="1"/>
</dbReference>
<proteinExistence type="predicted"/>